<keyword evidence="2" id="KW-1185">Reference proteome</keyword>
<name>A0A9J8CAX5_CYPCA</name>
<protein>
    <submittedName>
        <fullName evidence="1">Uncharacterized protein</fullName>
    </submittedName>
</protein>
<dbReference type="GeneTree" id="ENSGT01120000272706"/>
<sequence>MEKDAFEHGMVVGARQAGPSISKTVDLLGFSQKISSEWQLCGRKCLVDATPGAAPVS</sequence>
<reference evidence="1" key="1">
    <citation type="submission" date="2025-08" db="UniProtKB">
        <authorList>
            <consortium name="Ensembl"/>
        </authorList>
    </citation>
    <scope>IDENTIFICATION</scope>
</reference>
<organism evidence="1 2">
    <name type="scientific">Cyprinus carpio carpio</name>
    <dbReference type="NCBI Taxonomy" id="630221"/>
    <lineage>
        <taxon>Eukaryota</taxon>
        <taxon>Metazoa</taxon>
        <taxon>Chordata</taxon>
        <taxon>Craniata</taxon>
        <taxon>Vertebrata</taxon>
        <taxon>Euteleostomi</taxon>
        <taxon>Actinopterygii</taxon>
        <taxon>Neopterygii</taxon>
        <taxon>Teleostei</taxon>
        <taxon>Ostariophysi</taxon>
        <taxon>Cypriniformes</taxon>
        <taxon>Cyprinidae</taxon>
        <taxon>Cyprininae</taxon>
        <taxon>Cyprinus</taxon>
    </lineage>
</organism>
<dbReference type="AlphaFoldDB" id="A0A9J8CAX5"/>
<dbReference type="Ensembl" id="ENSCCRT00000143090.1">
    <property type="protein sequence ID" value="ENSCCRP00000166363.1"/>
    <property type="gene ID" value="ENSCCRG00000074159.1"/>
</dbReference>
<reference evidence="1" key="2">
    <citation type="submission" date="2025-09" db="UniProtKB">
        <authorList>
            <consortium name="Ensembl"/>
        </authorList>
    </citation>
    <scope>IDENTIFICATION</scope>
</reference>
<evidence type="ECO:0000313" key="1">
    <source>
        <dbReference type="Ensembl" id="ENSCCRP00000166363.1"/>
    </source>
</evidence>
<dbReference type="Proteomes" id="UP001108240">
    <property type="component" value="Unplaced"/>
</dbReference>
<proteinExistence type="predicted"/>
<evidence type="ECO:0000313" key="2">
    <source>
        <dbReference type="Proteomes" id="UP001108240"/>
    </source>
</evidence>
<accession>A0A9J8CAX5</accession>